<dbReference type="EMBL" id="AFNU02000013">
    <property type="protein sequence ID" value="ERJ11235.1"/>
    <property type="molecule type" value="Genomic_DNA"/>
</dbReference>
<evidence type="ECO:0000313" key="2">
    <source>
        <dbReference type="Proteomes" id="UP000005707"/>
    </source>
</evidence>
<evidence type="ECO:0000313" key="1">
    <source>
        <dbReference type="EMBL" id="ERJ11235.1"/>
    </source>
</evidence>
<comment type="caution">
    <text evidence="1">The sequence shown here is derived from an EMBL/GenBank/DDBJ whole genome shotgun (WGS) entry which is preliminary data.</text>
</comment>
<dbReference type="AlphaFoldDB" id="F7PV00"/>
<dbReference type="Proteomes" id="UP000005707">
    <property type="component" value="Unassembled WGS sequence"/>
</dbReference>
<reference evidence="1 2" key="2">
    <citation type="journal article" date="2013" name="PLoS ONE">
        <title>INDIGO - INtegrated Data Warehouse of MIcrobial GenOmes with Examples from the Red Sea Extremophiles.</title>
        <authorList>
            <person name="Alam I."/>
            <person name="Antunes A."/>
            <person name="Kamau A.A."/>
            <person name="Ba Alawi W."/>
            <person name="Kalkatawi M."/>
            <person name="Stingl U."/>
            <person name="Bajic V.B."/>
        </authorList>
    </citation>
    <scope>NUCLEOTIDE SEQUENCE [LARGE SCALE GENOMIC DNA]</scope>
    <source>
        <strain evidence="1 2">SSD-17B</strain>
    </source>
</reference>
<sequence length="68" mass="7931">MANLKSHLLKKHILNHNIIDVVLTDLEIQQEVSSLKIAREKYNNAQKRRQFIKNGNDYSNSSIIRSLK</sequence>
<dbReference type="InParanoid" id="F7PV00"/>
<accession>F7PV00</accession>
<keyword evidence="2" id="KW-1185">Reference proteome</keyword>
<reference evidence="1 2" key="1">
    <citation type="journal article" date="2011" name="J. Bacteriol.">
        <title>Genome sequence of Haloplasma contractile, an unusual contractile bacterium from a deep-sea anoxic brine lake.</title>
        <authorList>
            <person name="Antunes A."/>
            <person name="Alam I."/>
            <person name="El Dorry H."/>
            <person name="Siam R."/>
            <person name="Robertson A."/>
            <person name="Bajic V.B."/>
            <person name="Stingl U."/>
        </authorList>
    </citation>
    <scope>NUCLEOTIDE SEQUENCE [LARGE SCALE GENOMIC DNA]</scope>
    <source>
        <strain evidence="1 2">SSD-17B</strain>
    </source>
</reference>
<proteinExistence type="predicted"/>
<name>F7PV00_9MOLU</name>
<protein>
    <submittedName>
        <fullName evidence="1">Uncharacterized protein</fullName>
    </submittedName>
</protein>
<gene>
    <name evidence="1" type="ORF">HLPCO_002675</name>
</gene>
<dbReference type="RefSeq" id="WP_008825552.1">
    <property type="nucleotide sequence ID" value="NZ_AFNU02000013.1"/>
</dbReference>
<organism evidence="1 2">
    <name type="scientific">Haloplasma contractile SSD-17B</name>
    <dbReference type="NCBI Taxonomy" id="1033810"/>
    <lineage>
        <taxon>Bacteria</taxon>
        <taxon>Bacillati</taxon>
        <taxon>Mycoplasmatota</taxon>
        <taxon>Mollicutes</taxon>
        <taxon>Haloplasmatales</taxon>
        <taxon>Haloplasmataceae</taxon>
        <taxon>Haloplasma</taxon>
    </lineage>
</organism>